<organism evidence="9 13">
    <name type="scientific">Adineta steineri</name>
    <dbReference type="NCBI Taxonomy" id="433720"/>
    <lineage>
        <taxon>Eukaryota</taxon>
        <taxon>Metazoa</taxon>
        <taxon>Spiralia</taxon>
        <taxon>Gnathifera</taxon>
        <taxon>Rotifera</taxon>
        <taxon>Eurotatoria</taxon>
        <taxon>Bdelloidea</taxon>
        <taxon>Adinetida</taxon>
        <taxon>Adinetidae</taxon>
        <taxon>Adineta</taxon>
    </lineage>
</organism>
<dbReference type="Gene3D" id="3.30.70.260">
    <property type="match status" value="1"/>
</dbReference>
<feature type="region of interest" description="Disordered" evidence="7">
    <location>
        <begin position="42"/>
        <end position="77"/>
    </location>
</feature>
<feature type="signal peptide" evidence="8">
    <location>
        <begin position="1"/>
        <end position="21"/>
    </location>
</feature>
<dbReference type="PANTHER" id="PTHR17600">
    <property type="entry name" value="MESODERM DEVELOPMENT CANDIDATE 2"/>
    <property type="match status" value="1"/>
</dbReference>
<feature type="chain" id="PRO_5036224554" description="Mesoderm development candidate 2" evidence="8">
    <location>
        <begin position="22"/>
        <end position="182"/>
    </location>
</feature>
<feature type="compositionally biased region" description="Acidic residues" evidence="7">
    <location>
        <begin position="49"/>
        <end position="59"/>
    </location>
</feature>
<dbReference type="Proteomes" id="UP000663844">
    <property type="component" value="Unassembled WGS sequence"/>
</dbReference>
<evidence type="ECO:0000256" key="6">
    <source>
        <dbReference type="ARBA" id="ARBA00023186"/>
    </source>
</evidence>
<name>A0A814GRK7_9BILA</name>
<evidence type="ECO:0000256" key="8">
    <source>
        <dbReference type="SAM" id="SignalP"/>
    </source>
</evidence>
<evidence type="ECO:0008006" key="14">
    <source>
        <dbReference type="Google" id="ProtNLM"/>
    </source>
</evidence>
<dbReference type="Proteomes" id="UP000663891">
    <property type="component" value="Unassembled WGS sequence"/>
</dbReference>
<dbReference type="AlphaFoldDB" id="A0A814GRK7"/>
<evidence type="ECO:0000256" key="4">
    <source>
        <dbReference type="ARBA" id="ARBA00022729"/>
    </source>
</evidence>
<gene>
    <name evidence="9" type="ORF">JYZ213_LOCUS15954</name>
    <name evidence="12" type="ORF">OKA104_LOCUS11313</name>
    <name evidence="11" type="ORF">OXD698_LOCUS4140</name>
    <name evidence="10" type="ORF">VCS650_LOCUS39268</name>
</gene>
<dbReference type="Proteomes" id="UP000663845">
    <property type="component" value="Unassembled WGS sequence"/>
</dbReference>
<dbReference type="GO" id="GO:0006457">
    <property type="term" value="P:protein folding"/>
    <property type="evidence" value="ECO:0007669"/>
    <property type="project" value="InterPro"/>
</dbReference>
<dbReference type="GO" id="GO:0016055">
    <property type="term" value="P:Wnt signaling pathway"/>
    <property type="evidence" value="ECO:0007669"/>
    <property type="project" value="UniProtKB-KW"/>
</dbReference>
<evidence type="ECO:0000313" key="11">
    <source>
        <dbReference type="EMBL" id="CAF3555365.1"/>
    </source>
</evidence>
<sequence>MHSDYLIVFFVLFCTLHTIHADDRSNKKIKKDPLTYTDADVEKLSQEWEKDDEDDDDDEEGKRQLSPAKQGPLVGSDPDKLFATMKKGQTTMIFAIVTGKPTKRETTQIADIWWTALRNALFDVHRYVVDTDRILFLVQDGSIAYDIKDYLIKQLRCLEVVIDNQSFQGRGSKIQNLLLKEL</sequence>
<evidence type="ECO:0000256" key="3">
    <source>
        <dbReference type="ARBA" id="ARBA00022687"/>
    </source>
</evidence>
<evidence type="ECO:0000256" key="5">
    <source>
        <dbReference type="ARBA" id="ARBA00022824"/>
    </source>
</evidence>
<accession>A0A814GRK7</accession>
<dbReference type="InterPro" id="IPR019330">
    <property type="entry name" value="MESD"/>
</dbReference>
<dbReference type="EMBL" id="CAJNOG010000141">
    <property type="protein sequence ID" value="CAF1000260.1"/>
    <property type="molecule type" value="Genomic_DNA"/>
</dbReference>
<keyword evidence="3" id="KW-0879">Wnt signaling pathway</keyword>
<evidence type="ECO:0000256" key="1">
    <source>
        <dbReference type="ARBA" id="ARBA00004240"/>
    </source>
</evidence>
<dbReference type="EMBL" id="CAJOAZ010000153">
    <property type="protein sequence ID" value="CAF3555365.1"/>
    <property type="molecule type" value="Genomic_DNA"/>
</dbReference>
<proteinExistence type="inferred from homology"/>
<dbReference type="GO" id="GO:0005783">
    <property type="term" value="C:endoplasmic reticulum"/>
    <property type="evidence" value="ECO:0007669"/>
    <property type="project" value="UniProtKB-SubCell"/>
</dbReference>
<dbReference type="EMBL" id="CAJNON010001277">
    <property type="protein sequence ID" value="CAF1447483.1"/>
    <property type="molecule type" value="Genomic_DNA"/>
</dbReference>
<comment type="subcellular location">
    <subcellularLocation>
        <location evidence="1">Endoplasmic reticulum</location>
    </subcellularLocation>
</comment>
<dbReference type="OrthoDB" id="75833at2759"/>
<dbReference type="EMBL" id="CAJOAY010000521">
    <property type="protein sequence ID" value="CAF3683772.1"/>
    <property type="molecule type" value="Genomic_DNA"/>
</dbReference>
<protein>
    <recommendedName>
        <fullName evidence="14">Mesoderm development candidate 2</fullName>
    </recommendedName>
</protein>
<comment type="similarity">
    <text evidence="2">Belongs to the MESD family.</text>
</comment>
<evidence type="ECO:0000256" key="7">
    <source>
        <dbReference type="SAM" id="MobiDB-lite"/>
    </source>
</evidence>
<evidence type="ECO:0000313" key="9">
    <source>
        <dbReference type="EMBL" id="CAF1000260.1"/>
    </source>
</evidence>
<evidence type="ECO:0000256" key="2">
    <source>
        <dbReference type="ARBA" id="ARBA00011068"/>
    </source>
</evidence>
<dbReference type="Pfam" id="PF10185">
    <property type="entry name" value="Mesd"/>
    <property type="match status" value="1"/>
</dbReference>
<dbReference type="PANTHER" id="PTHR17600:SF2">
    <property type="entry name" value="LRP CHAPERONE MESD"/>
    <property type="match status" value="1"/>
</dbReference>
<reference evidence="9" key="1">
    <citation type="submission" date="2021-02" db="EMBL/GenBank/DDBJ databases">
        <authorList>
            <person name="Nowell W R."/>
        </authorList>
    </citation>
    <scope>NUCLEOTIDE SEQUENCE</scope>
</reference>
<evidence type="ECO:0000313" key="12">
    <source>
        <dbReference type="EMBL" id="CAF3683772.1"/>
    </source>
</evidence>
<evidence type="ECO:0000313" key="10">
    <source>
        <dbReference type="EMBL" id="CAF1447483.1"/>
    </source>
</evidence>
<comment type="caution">
    <text evidence="9">The sequence shown here is derived from an EMBL/GenBank/DDBJ whole genome shotgun (WGS) entry which is preliminary data.</text>
</comment>
<keyword evidence="6" id="KW-0143">Chaperone</keyword>
<evidence type="ECO:0000313" key="13">
    <source>
        <dbReference type="Proteomes" id="UP000663845"/>
    </source>
</evidence>
<keyword evidence="5" id="KW-0256">Endoplasmic reticulum</keyword>
<keyword evidence="4 8" id="KW-0732">Signal</keyword>
<dbReference type="Proteomes" id="UP000663881">
    <property type="component" value="Unassembled WGS sequence"/>
</dbReference>